<dbReference type="PANTHER" id="PTHR11941:SF54">
    <property type="entry name" value="ENOYL-COA HYDRATASE, MITOCHONDRIAL"/>
    <property type="match status" value="1"/>
</dbReference>
<sequence length="256" mass="27276">MTEAGWLNTRDLGDGIVELQLGRAPVNALSADFLMEFAAKIDEMGQDPAVSAIVLKSPFKVFSAGLDLKEAQEFDLEQQHAIVRGLNEGFLALYSCPKPVVAAVGGAAIAGGLFFVLASDVRVGHSRSAYGLAEVRVGADFPIGPLEIAKATLDSNTQRRLMLTGQSIGPIAARNYGLVDIIAEDMEDLEIYALREARKLAELPPQTFASVKMQLRGEVIDRIKAGIAAGGNAPEGGWFNSETKAAMEKMISGRGE</sequence>
<dbReference type="GO" id="GO:0006635">
    <property type="term" value="P:fatty acid beta-oxidation"/>
    <property type="evidence" value="ECO:0007669"/>
    <property type="project" value="TreeGrafter"/>
</dbReference>
<evidence type="ECO:0000313" key="1">
    <source>
        <dbReference type="EMBL" id="ANP35122.1"/>
    </source>
</evidence>
<dbReference type="CDD" id="cd06558">
    <property type="entry name" value="crotonase-like"/>
    <property type="match status" value="1"/>
</dbReference>
<dbReference type="Pfam" id="PF00378">
    <property type="entry name" value="ECH_1"/>
    <property type="match status" value="1"/>
</dbReference>
<dbReference type="AlphaFoldDB" id="A0A1B0ZLT5"/>
<dbReference type="PANTHER" id="PTHR11941">
    <property type="entry name" value="ENOYL-COA HYDRATASE-RELATED"/>
    <property type="match status" value="1"/>
</dbReference>
<keyword evidence="2" id="KW-1185">Reference proteome</keyword>
<dbReference type="SUPFAM" id="SSF52096">
    <property type="entry name" value="ClpP/crotonase"/>
    <property type="match status" value="1"/>
</dbReference>
<organism evidence="1 2">
    <name type="scientific">Phaeobacter gallaeciensis</name>
    <dbReference type="NCBI Taxonomy" id="60890"/>
    <lineage>
        <taxon>Bacteria</taxon>
        <taxon>Pseudomonadati</taxon>
        <taxon>Pseudomonadota</taxon>
        <taxon>Alphaproteobacteria</taxon>
        <taxon>Rhodobacterales</taxon>
        <taxon>Roseobacteraceae</taxon>
        <taxon>Phaeobacter</taxon>
    </lineage>
</organism>
<dbReference type="InterPro" id="IPR001753">
    <property type="entry name" value="Enoyl-CoA_hydra/iso"/>
</dbReference>
<proteinExistence type="predicted"/>
<dbReference type="OrthoDB" id="8640486at2"/>
<protein>
    <submittedName>
        <fullName evidence="1">Crotonase</fullName>
    </submittedName>
</protein>
<dbReference type="Gene3D" id="3.90.226.10">
    <property type="entry name" value="2-enoyl-CoA Hydratase, Chain A, domain 1"/>
    <property type="match status" value="1"/>
</dbReference>
<gene>
    <name evidence="1" type="ORF">JL2886_00188</name>
</gene>
<dbReference type="RefSeq" id="WP_065270290.1">
    <property type="nucleotide sequence ID" value="NZ_CP015124.1"/>
</dbReference>
<dbReference type="PATRIC" id="fig|60890.4.peg.177"/>
<accession>A0A1B0ZLT5</accession>
<evidence type="ECO:0000313" key="2">
    <source>
        <dbReference type="Proteomes" id="UP000092565"/>
    </source>
</evidence>
<dbReference type="EMBL" id="CP015124">
    <property type="protein sequence ID" value="ANP35122.1"/>
    <property type="molecule type" value="Genomic_DNA"/>
</dbReference>
<dbReference type="Proteomes" id="UP000092565">
    <property type="component" value="Chromosome"/>
</dbReference>
<reference evidence="1 2" key="1">
    <citation type="submission" date="2016-04" db="EMBL/GenBank/DDBJ databases">
        <authorList>
            <person name="Evans L.H."/>
            <person name="Alamgir A."/>
            <person name="Owens N."/>
            <person name="Weber N.D."/>
            <person name="Virtaneva K."/>
            <person name="Barbian K."/>
            <person name="Babar A."/>
            <person name="Rosenke K."/>
        </authorList>
    </citation>
    <scope>NUCLEOTIDE SEQUENCE [LARGE SCALE GENOMIC DNA]</scope>
    <source>
        <strain evidence="1 2">JL2886</strain>
    </source>
</reference>
<dbReference type="InterPro" id="IPR029045">
    <property type="entry name" value="ClpP/crotonase-like_dom_sf"/>
</dbReference>
<name>A0A1B0ZLT5_9RHOB</name>
<dbReference type="GO" id="GO:0003824">
    <property type="term" value="F:catalytic activity"/>
    <property type="evidence" value="ECO:0007669"/>
    <property type="project" value="UniProtKB-ARBA"/>
</dbReference>